<gene>
    <name evidence="1" type="ORF">AWH48_03515</name>
</gene>
<dbReference type="AlphaFoldDB" id="A0A177KRR6"/>
<dbReference type="Pfam" id="PF11927">
    <property type="entry name" value="HODM_asu-like"/>
    <property type="match status" value="1"/>
</dbReference>
<evidence type="ECO:0008006" key="3">
    <source>
        <dbReference type="Google" id="ProtNLM"/>
    </source>
</evidence>
<accession>A0A177KRR6</accession>
<evidence type="ECO:0000313" key="1">
    <source>
        <dbReference type="EMBL" id="OAH55756.1"/>
    </source>
</evidence>
<sequence length="332" mass="38581">MDKATPTPVKVVKVPNRPIADRFPWPFKGDTHDFSNNSKPLEPPIMLDITPEYVEEIKLKRELLDTRKEQTYQSAPHSFEAQWEILEMTMDEMASIFPHYFSVVKNGNEWTFQNHILGEEQSFTFGDNSTLPYEPLDFIGRHVQADLIYLAQRDGDLYLDAGQLCFPANWSLNFDFGMDFMSIHFPVPSRFTTSGLAEKIRNFIMRMEPGKPWTRFNWTVTVEPILDSSPEAFDEWGIKKDNVTSENAGELVYFRVEDQKLFRLPRSNGILFSIHTHLIRLDEIAKNPQWTKQLNNILVTMADDITEYKGFLSYKDKLVTYLENTVEETSSN</sequence>
<reference evidence="1 2" key="1">
    <citation type="submission" date="2016-01" db="EMBL/GenBank/DDBJ databases">
        <title>Investigation of taxonomic status of Bacillus aminovorans.</title>
        <authorList>
            <person name="Verma A."/>
            <person name="Pal Y."/>
            <person name="Krishnamurthi S."/>
        </authorList>
    </citation>
    <scope>NUCLEOTIDE SEQUENCE [LARGE SCALE GENOMIC DNA]</scope>
    <source>
        <strain evidence="1 2">DSM 4337</strain>
    </source>
</reference>
<evidence type="ECO:0000313" key="2">
    <source>
        <dbReference type="Proteomes" id="UP000077271"/>
    </source>
</evidence>
<dbReference type="OrthoDB" id="5242510at2"/>
<dbReference type="InterPro" id="IPR021848">
    <property type="entry name" value="HODM_asu-like"/>
</dbReference>
<comment type="caution">
    <text evidence="1">The sequence shown here is derived from an EMBL/GenBank/DDBJ whole genome shotgun (WGS) entry which is preliminary data.</text>
</comment>
<organism evidence="1 2">
    <name type="scientific">Domibacillus aminovorans</name>
    <dbReference type="NCBI Taxonomy" id="29332"/>
    <lineage>
        <taxon>Bacteria</taxon>
        <taxon>Bacillati</taxon>
        <taxon>Bacillota</taxon>
        <taxon>Bacilli</taxon>
        <taxon>Bacillales</taxon>
        <taxon>Bacillaceae</taxon>
        <taxon>Domibacillus</taxon>
    </lineage>
</organism>
<dbReference type="RefSeq" id="WP_018393631.1">
    <property type="nucleotide sequence ID" value="NZ_LQWZ01000023.1"/>
</dbReference>
<proteinExistence type="predicted"/>
<protein>
    <recommendedName>
        <fullName evidence="3">DUF3445 domain-containing protein</fullName>
    </recommendedName>
</protein>
<dbReference type="EMBL" id="LQWZ01000023">
    <property type="protein sequence ID" value="OAH55756.1"/>
    <property type="molecule type" value="Genomic_DNA"/>
</dbReference>
<dbReference type="Proteomes" id="UP000077271">
    <property type="component" value="Unassembled WGS sequence"/>
</dbReference>
<name>A0A177KRR6_9BACI</name>